<evidence type="ECO:0000256" key="1">
    <source>
        <dbReference type="SAM" id="Coils"/>
    </source>
</evidence>
<organism evidence="3 4">
    <name type="scientific">Roseburia hominis</name>
    <dbReference type="NCBI Taxonomy" id="301301"/>
    <lineage>
        <taxon>Bacteria</taxon>
        <taxon>Bacillati</taxon>
        <taxon>Bacillota</taxon>
        <taxon>Clostridia</taxon>
        <taxon>Lachnospirales</taxon>
        <taxon>Lachnospiraceae</taxon>
        <taxon>Roseburia</taxon>
    </lineage>
</organism>
<evidence type="ECO:0000313" key="4">
    <source>
        <dbReference type="Proteomes" id="UP000266172"/>
    </source>
</evidence>
<dbReference type="Gene3D" id="3.90.1530.10">
    <property type="entry name" value="Conserved hypothetical protein from pyrococcus furiosus pfu- 392566-001, ParB domain"/>
    <property type="match status" value="1"/>
</dbReference>
<dbReference type="AlphaFoldDB" id="A0A395VCX3"/>
<dbReference type="Pfam" id="PF02195">
    <property type="entry name" value="ParB_N"/>
    <property type="match status" value="1"/>
</dbReference>
<dbReference type="Gene3D" id="1.10.10.2830">
    <property type="match status" value="1"/>
</dbReference>
<proteinExistence type="predicted"/>
<dbReference type="Proteomes" id="UP000266172">
    <property type="component" value="Unassembled WGS sequence"/>
</dbReference>
<reference evidence="3 4" key="1">
    <citation type="submission" date="2018-08" db="EMBL/GenBank/DDBJ databases">
        <title>A genome reference for cultivated species of the human gut microbiota.</title>
        <authorList>
            <person name="Zou Y."/>
            <person name="Xue W."/>
            <person name="Luo G."/>
        </authorList>
    </citation>
    <scope>NUCLEOTIDE SEQUENCE [LARGE SCALE GENOMIC DNA]</scope>
    <source>
        <strain evidence="3 4">AF22-12AC</strain>
    </source>
</reference>
<name>A0A395VCX3_9FIRM</name>
<protein>
    <recommendedName>
        <fullName evidence="2">ParB-like N-terminal domain-containing protein</fullName>
    </recommendedName>
</protein>
<dbReference type="InterPro" id="IPR003115">
    <property type="entry name" value="ParB_N"/>
</dbReference>
<dbReference type="EMBL" id="QRVL01000001">
    <property type="protein sequence ID" value="RGS42408.1"/>
    <property type="molecule type" value="Genomic_DNA"/>
</dbReference>
<comment type="caution">
    <text evidence="3">The sequence shown here is derived from an EMBL/GenBank/DDBJ whole genome shotgun (WGS) entry which is preliminary data.</text>
</comment>
<dbReference type="SUPFAM" id="SSF109709">
    <property type="entry name" value="KorB DNA-binding domain-like"/>
    <property type="match status" value="1"/>
</dbReference>
<dbReference type="SUPFAM" id="SSF110849">
    <property type="entry name" value="ParB/Sulfiredoxin"/>
    <property type="match status" value="1"/>
</dbReference>
<sequence length="478" mass="55039">MQSVKERICKMAERKKYNFENAAKILATKTLTDPVIPVKETGESDQDKNREKAETVVQAKIRQIENERGEKAFNFHLIPREKLVFNKDNEYPMEMIEQLADTILRFGLIHNLEVLYADETDSYVIESGERRTRALDYLIAKFGDGGESAGVDAAEYKMYLKNVKQYADEGYPCNVKKNITGNDEISDVEQIRAKIESKIRLRIANEEVRREDPARTQNAVKELHTLYTQLNALSSGRDRINVNEKVAQEFGVSARQIKTYMSIDKLIPELRQLFEQNSITLKDGANYAKLSETEQREIVALIQNGGDKQELKLLTDQLVAAQKQIKQREAEISTLEKEQNEVLAVKLQQEEKIRQLKEEIENNAKSTTGHQAELEETRERLANAEGELRKYEQLVKKIEKEKEEERAKLAEQTRKKTDPAPGMRTALQVENLLQMIAGVTAQFKEILDKYTAVYEESEGEEITAPEEYREKYRQVTNL</sequence>
<dbReference type="InterPro" id="IPR036086">
    <property type="entry name" value="ParB/Sulfiredoxin_sf"/>
</dbReference>
<keyword evidence="1" id="KW-0175">Coiled coil</keyword>
<accession>A0A395VCX3</accession>
<feature type="domain" description="ParB-like N-terminal" evidence="2">
    <location>
        <begin position="90"/>
        <end position="137"/>
    </location>
</feature>
<feature type="coiled-coil region" evidence="1">
    <location>
        <begin position="311"/>
        <end position="415"/>
    </location>
</feature>
<gene>
    <name evidence="3" type="ORF">DWX93_03535</name>
</gene>
<evidence type="ECO:0000313" key="3">
    <source>
        <dbReference type="EMBL" id="RGS42408.1"/>
    </source>
</evidence>
<evidence type="ECO:0000259" key="2">
    <source>
        <dbReference type="Pfam" id="PF02195"/>
    </source>
</evidence>